<dbReference type="Gene3D" id="3.40.800.10">
    <property type="entry name" value="Ureohydrolase domain"/>
    <property type="match status" value="1"/>
</dbReference>
<proteinExistence type="inferred from homology"/>
<dbReference type="KEGG" id="mmaa:FR932_04220"/>
<name>A0A5J6WIL3_MORMI</name>
<dbReference type="InterPro" id="IPR023696">
    <property type="entry name" value="Ureohydrolase_dom_sf"/>
</dbReference>
<reference evidence="2 3" key="1">
    <citation type="submission" date="2019-09" db="EMBL/GenBank/DDBJ databases">
        <title>Hybrid Assembly of the complete Genome of the Deep-Sea Bacterium Moritella marina from long Nanopore and Illumina reads.</title>
        <authorList>
            <person name="Magin S."/>
            <person name="Georgoulis A."/>
            <person name="Papadimitriou K."/>
            <person name="Iliakis G."/>
            <person name="Vorgias C.E."/>
        </authorList>
    </citation>
    <scope>NUCLEOTIDE SEQUENCE [LARGE SCALE GENOMIC DNA]</scope>
    <source>
        <strain evidence="2 3">MP-1</strain>
    </source>
</reference>
<accession>A0A5J6WIL3</accession>
<dbReference type="RefSeq" id="WP_019439299.1">
    <property type="nucleotide sequence ID" value="NZ_ALOE01000001.1"/>
</dbReference>
<evidence type="ECO:0000256" key="1">
    <source>
        <dbReference type="PROSITE-ProRule" id="PRU00742"/>
    </source>
</evidence>
<evidence type="ECO:0000313" key="3">
    <source>
        <dbReference type="Proteomes" id="UP000327424"/>
    </source>
</evidence>
<dbReference type="Proteomes" id="UP000327424">
    <property type="component" value="Chromosome"/>
</dbReference>
<comment type="similarity">
    <text evidence="1">Belongs to the arginase family.</text>
</comment>
<dbReference type="EMBL" id="CP044399">
    <property type="protein sequence ID" value="QFI37088.1"/>
    <property type="molecule type" value="Genomic_DNA"/>
</dbReference>
<dbReference type="GO" id="GO:0016813">
    <property type="term" value="F:hydrolase activity, acting on carbon-nitrogen (but not peptide) bonds, in linear amidines"/>
    <property type="evidence" value="ECO:0007669"/>
    <property type="project" value="UniProtKB-ARBA"/>
</dbReference>
<evidence type="ECO:0008006" key="4">
    <source>
        <dbReference type="Google" id="ProtNLM"/>
    </source>
</evidence>
<dbReference type="InterPro" id="IPR006035">
    <property type="entry name" value="Ureohydrolase"/>
</dbReference>
<keyword evidence="3" id="KW-1185">Reference proteome</keyword>
<dbReference type="SUPFAM" id="SSF52768">
    <property type="entry name" value="Arginase/deacetylase"/>
    <property type="match status" value="1"/>
</dbReference>
<dbReference type="AlphaFoldDB" id="A0A5J6WIL3"/>
<organism evidence="2 3">
    <name type="scientific">Moritella marina ATCC 15381</name>
    <dbReference type="NCBI Taxonomy" id="1202962"/>
    <lineage>
        <taxon>Bacteria</taxon>
        <taxon>Pseudomonadati</taxon>
        <taxon>Pseudomonadota</taxon>
        <taxon>Gammaproteobacteria</taxon>
        <taxon>Alteromonadales</taxon>
        <taxon>Moritellaceae</taxon>
        <taxon>Moritella</taxon>
    </lineage>
</organism>
<protein>
    <recommendedName>
        <fullName evidence="4">Arginase</fullName>
    </recommendedName>
</protein>
<dbReference type="Pfam" id="PF00491">
    <property type="entry name" value="Arginase"/>
    <property type="match status" value="1"/>
</dbReference>
<dbReference type="OrthoDB" id="9789727at2"/>
<evidence type="ECO:0000313" key="2">
    <source>
        <dbReference type="EMBL" id="QFI37088.1"/>
    </source>
</evidence>
<gene>
    <name evidence="2" type="ORF">FR932_04220</name>
</gene>
<dbReference type="PROSITE" id="PS51409">
    <property type="entry name" value="ARGINASE_2"/>
    <property type="match status" value="1"/>
</dbReference>
<sequence length="342" mass="38614">MTFSQRLRQNLNLWFCSIKVLRPYKQQSTPGAILLGVAADGRFPSNVVADNSVVNLLSKPGGLESIARSVMHAALTKTNIPVYNAGMLDDIDGFDDLDVDDIQLEQYLKVLVYLMAGHFPITIGSADSISIANYQALSAHLYQQQYHQHQHNKWYGSEYVAGNNRIGIINFDPNFELRLTPSPKLDSVFNAVNQYCLETFRIFNYLGLGICKRTNSEDTFEYAKELGCDWLLDKHMSITHRELIEETLERFIEQVDHIHLSVDLAVIYEQVLASKDSHLHSSQTQGITLEILIFALQIIARSGKLKMLDIVTLNPELDYSHKTAAYVSSIICPVLQHLKVSN</sequence>
<dbReference type="GO" id="GO:0046872">
    <property type="term" value="F:metal ion binding"/>
    <property type="evidence" value="ECO:0007669"/>
    <property type="project" value="InterPro"/>
</dbReference>